<keyword evidence="1" id="KW-0175">Coiled coil</keyword>
<protein>
    <submittedName>
        <fullName evidence="2">Uncharacterized protein</fullName>
    </submittedName>
</protein>
<sequence>MLSGYRPDGKKRSLTEVYLPPSYSSAGLECDLHTYDFTKRRRTESGSAVTSGAPNARTLFTPAAPNAMEQEVPVFHKPSYDAGLDRLLKKAQDHEIDMRGALDEAERKLHEAKKREAIPASELLLGTCRGLNLKDLAKEQQANAAEKAKVVEEAGATTLDLQRKLAESRAHADAAEVKKVALLRRLSHESSLDCPPHDDVELTNVQDEHEACLKKSLASSDDLLPPHVLAVLSAEDAKCAQDTGRARAAELHLSAEDKYREIVDEVGTLIPCLATRPLIDARELALAEEKLVKVSAMVSAFNLFRTAEANKKMDAQRACNEYNQAMSDVSQCEELLEEAEVHEQGARADQNEAEQAVFETQQDIERVRTEMSDVEKRFVDTDDDDKAIKELVAETREAWDEAVLTVARTKQHFDSAVLRTACVWP</sequence>
<dbReference type="OrthoDB" id="217864at2759"/>
<feature type="coiled-coil region" evidence="1">
    <location>
        <begin position="322"/>
        <end position="377"/>
    </location>
</feature>
<gene>
    <name evidence="2" type="ORF">Esi_0073_0147</name>
</gene>
<evidence type="ECO:0000313" key="3">
    <source>
        <dbReference type="Proteomes" id="UP000002630"/>
    </source>
</evidence>
<dbReference type="EMBL" id="FN649729">
    <property type="protein sequence ID" value="CBJ27547.1"/>
    <property type="molecule type" value="Genomic_DNA"/>
</dbReference>
<organism evidence="2 3">
    <name type="scientific">Ectocarpus siliculosus</name>
    <name type="common">Brown alga</name>
    <name type="synonym">Conferva siliculosa</name>
    <dbReference type="NCBI Taxonomy" id="2880"/>
    <lineage>
        <taxon>Eukaryota</taxon>
        <taxon>Sar</taxon>
        <taxon>Stramenopiles</taxon>
        <taxon>Ochrophyta</taxon>
        <taxon>PX clade</taxon>
        <taxon>Phaeophyceae</taxon>
        <taxon>Ectocarpales</taxon>
        <taxon>Ectocarpaceae</taxon>
        <taxon>Ectocarpus</taxon>
    </lineage>
</organism>
<proteinExistence type="predicted"/>
<name>D7G6F2_ECTSI</name>
<feature type="coiled-coil region" evidence="1">
    <location>
        <begin position="84"/>
        <end position="115"/>
    </location>
</feature>
<dbReference type="Proteomes" id="UP000002630">
    <property type="component" value="Linkage Group LG04"/>
</dbReference>
<dbReference type="EMBL" id="FN648960">
    <property type="protein sequence ID" value="CBJ27547.1"/>
    <property type="molecule type" value="Genomic_DNA"/>
</dbReference>
<evidence type="ECO:0000313" key="2">
    <source>
        <dbReference type="EMBL" id="CBJ27547.1"/>
    </source>
</evidence>
<dbReference type="InParanoid" id="D7G6F2"/>
<keyword evidence="3" id="KW-1185">Reference proteome</keyword>
<accession>D7G6F2</accession>
<evidence type="ECO:0000256" key="1">
    <source>
        <dbReference type="SAM" id="Coils"/>
    </source>
</evidence>
<reference evidence="2 3" key="1">
    <citation type="journal article" date="2010" name="Nature">
        <title>The Ectocarpus genome and the independent evolution of multicellularity in brown algae.</title>
        <authorList>
            <person name="Cock J.M."/>
            <person name="Sterck L."/>
            <person name="Rouze P."/>
            <person name="Scornet D."/>
            <person name="Allen A.E."/>
            <person name="Amoutzias G."/>
            <person name="Anthouard V."/>
            <person name="Artiguenave F."/>
            <person name="Aury J.M."/>
            <person name="Badger J.H."/>
            <person name="Beszteri B."/>
            <person name="Billiau K."/>
            <person name="Bonnet E."/>
            <person name="Bothwell J.H."/>
            <person name="Bowler C."/>
            <person name="Boyen C."/>
            <person name="Brownlee C."/>
            <person name="Carrano C.J."/>
            <person name="Charrier B."/>
            <person name="Cho G.Y."/>
            <person name="Coelho S.M."/>
            <person name="Collen J."/>
            <person name="Corre E."/>
            <person name="Da Silva C."/>
            <person name="Delage L."/>
            <person name="Delaroque N."/>
            <person name="Dittami S.M."/>
            <person name="Doulbeau S."/>
            <person name="Elias M."/>
            <person name="Farnham G."/>
            <person name="Gachon C.M."/>
            <person name="Gschloessl B."/>
            <person name="Heesch S."/>
            <person name="Jabbari K."/>
            <person name="Jubin C."/>
            <person name="Kawai H."/>
            <person name="Kimura K."/>
            <person name="Kloareg B."/>
            <person name="Kupper F.C."/>
            <person name="Lang D."/>
            <person name="Le Bail A."/>
            <person name="Leblanc C."/>
            <person name="Lerouge P."/>
            <person name="Lohr M."/>
            <person name="Lopez P.J."/>
            <person name="Martens C."/>
            <person name="Maumus F."/>
            <person name="Michel G."/>
            <person name="Miranda-Saavedra D."/>
            <person name="Morales J."/>
            <person name="Moreau H."/>
            <person name="Motomura T."/>
            <person name="Nagasato C."/>
            <person name="Napoli C.A."/>
            <person name="Nelson D.R."/>
            <person name="Nyvall-Collen P."/>
            <person name="Peters A.F."/>
            <person name="Pommier C."/>
            <person name="Potin P."/>
            <person name="Poulain J."/>
            <person name="Quesneville H."/>
            <person name="Read B."/>
            <person name="Rensing S.A."/>
            <person name="Ritter A."/>
            <person name="Rousvoal S."/>
            <person name="Samanta M."/>
            <person name="Samson G."/>
            <person name="Schroeder D.C."/>
            <person name="Segurens B."/>
            <person name="Strittmatter M."/>
            <person name="Tonon T."/>
            <person name="Tregear J.W."/>
            <person name="Valentin K."/>
            <person name="von Dassow P."/>
            <person name="Yamagishi T."/>
            <person name="Van de Peer Y."/>
            <person name="Wincker P."/>
        </authorList>
    </citation>
    <scope>NUCLEOTIDE SEQUENCE [LARGE SCALE GENOMIC DNA]</scope>
    <source>
        <strain evidence="3">Ec32 / CCAP1310/4</strain>
    </source>
</reference>
<dbReference type="AlphaFoldDB" id="D7G6F2"/>